<keyword evidence="2" id="KW-1185">Reference proteome</keyword>
<protein>
    <submittedName>
        <fullName evidence="1">Haloacid dehalogenase</fullName>
    </submittedName>
</protein>
<dbReference type="GO" id="GO:0000287">
    <property type="term" value="F:magnesium ion binding"/>
    <property type="evidence" value="ECO:0007669"/>
    <property type="project" value="TreeGrafter"/>
</dbReference>
<accession>A0A0X8FM38</accession>
<gene>
    <name evidence="1" type="ORF">AWM75_07410</name>
</gene>
<evidence type="ECO:0000313" key="2">
    <source>
        <dbReference type="Proteomes" id="UP000062260"/>
    </source>
</evidence>
<dbReference type="CDD" id="cd07516">
    <property type="entry name" value="HAD_Pase"/>
    <property type="match status" value="1"/>
</dbReference>
<reference evidence="2" key="2">
    <citation type="submission" date="2016-01" db="EMBL/GenBank/DDBJ databases">
        <title>Six Aerococcus type strain genome sequencing and assembly using PacBio and Illumina Hiseq.</title>
        <authorList>
            <person name="Carkaci D."/>
            <person name="Dargis R."/>
            <person name="Nielsen X.C."/>
            <person name="Skovgaard O."/>
            <person name="Fuursted K."/>
            <person name="Christensen J.J."/>
        </authorList>
    </citation>
    <scope>NUCLEOTIDE SEQUENCE [LARGE SCALE GENOMIC DNA]</scope>
    <source>
        <strain evidence="2">CCUG42038B</strain>
    </source>
</reference>
<dbReference type="InterPro" id="IPR036412">
    <property type="entry name" value="HAD-like_sf"/>
</dbReference>
<dbReference type="SUPFAM" id="SSF56784">
    <property type="entry name" value="HAD-like"/>
    <property type="match status" value="1"/>
</dbReference>
<dbReference type="STRING" id="128944.AWM75_07410"/>
<dbReference type="InterPro" id="IPR023214">
    <property type="entry name" value="HAD_sf"/>
</dbReference>
<dbReference type="GO" id="GO:0016791">
    <property type="term" value="F:phosphatase activity"/>
    <property type="evidence" value="ECO:0007669"/>
    <property type="project" value="UniProtKB-ARBA"/>
</dbReference>
<reference evidence="1 2" key="1">
    <citation type="journal article" date="2016" name="Genome Announc.">
        <title>Complete Genome Sequences of Aerococcus christensenii CCUG 28831T, Aerococcus sanguinicola CCUG 43001T, Aerococcus urinae CCUG 36881T, Aerococcus urinaeequi CCUG 28094T, Aerococcus urinaehominis CCUG 42038 BT, and Aerococcus viridans CCUG 4311T.</title>
        <authorList>
            <person name="Carkaci D."/>
            <person name="Dargis R."/>
            <person name="Nielsen X.C."/>
            <person name="Skovgaard O."/>
            <person name="Fuursted K."/>
            <person name="Christensen J.J."/>
        </authorList>
    </citation>
    <scope>NUCLEOTIDE SEQUENCE [LARGE SCALE GENOMIC DNA]</scope>
    <source>
        <strain evidence="1 2">CCUG42038B</strain>
    </source>
</reference>
<dbReference type="Proteomes" id="UP000062260">
    <property type="component" value="Chromosome"/>
</dbReference>
<dbReference type="AlphaFoldDB" id="A0A0X8FM38"/>
<proteinExistence type="predicted"/>
<dbReference type="OrthoDB" id="9806027at2"/>
<dbReference type="GO" id="GO:0005829">
    <property type="term" value="C:cytosol"/>
    <property type="evidence" value="ECO:0007669"/>
    <property type="project" value="TreeGrafter"/>
</dbReference>
<dbReference type="InterPro" id="IPR000150">
    <property type="entry name" value="Cof"/>
</dbReference>
<dbReference type="InterPro" id="IPR006379">
    <property type="entry name" value="HAD-SF_hydro_IIB"/>
</dbReference>
<dbReference type="PANTHER" id="PTHR10000:SF55">
    <property type="entry name" value="5-AMINO-6-(5-PHOSPHO-D-RIBITYLAMINO)URACIL PHOSPHATASE YCSE"/>
    <property type="match status" value="1"/>
</dbReference>
<sequence>MLEFIASDMDGTLLDQTLEIPQENIDAIKETYSLGIPFVVCTGRNFKEAKIPLDNAGIRCPIIGLNGAIQFDRDGQVEFEIALDDDQAKRILAMGYDRGFYLEAMTAENVYSSSREDRIKMIATLIVAQNPELSLEEASQRATQSHEVDSIEYRDNLADLIDKEGQKIVKITFVDPAGQPALAATWNDLEASYQDIYITSSFFYNMEVSHKTATKGEAIKRYAEAHGYNLDKTMTIGDNYNDVPMLEIAGYSYAMGNAEEGVFKHAKYRTESNRHAGVAKAIERSLAMTQTREKFNQ</sequence>
<organism evidence="1 2">
    <name type="scientific">Aerococcus urinaehominis</name>
    <dbReference type="NCBI Taxonomy" id="128944"/>
    <lineage>
        <taxon>Bacteria</taxon>
        <taxon>Bacillati</taxon>
        <taxon>Bacillota</taxon>
        <taxon>Bacilli</taxon>
        <taxon>Lactobacillales</taxon>
        <taxon>Aerococcaceae</taxon>
        <taxon>Aerococcus</taxon>
    </lineage>
</organism>
<dbReference type="PANTHER" id="PTHR10000">
    <property type="entry name" value="PHOSPHOSERINE PHOSPHATASE"/>
    <property type="match status" value="1"/>
</dbReference>
<dbReference type="RefSeq" id="WP_067980276.1">
    <property type="nucleotide sequence ID" value="NZ_CP014163.1"/>
</dbReference>
<dbReference type="Pfam" id="PF08282">
    <property type="entry name" value="Hydrolase_3"/>
    <property type="match status" value="1"/>
</dbReference>
<dbReference type="PROSITE" id="PS01229">
    <property type="entry name" value="COF_2"/>
    <property type="match status" value="1"/>
</dbReference>
<dbReference type="SFLD" id="SFLDG01140">
    <property type="entry name" value="C2.B:_Phosphomannomutase_and_P"/>
    <property type="match status" value="1"/>
</dbReference>
<dbReference type="KEGG" id="auh:AWM75_07410"/>
<dbReference type="NCBIfam" id="TIGR00099">
    <property type="entry name" value="Cof-subfamily"/>
    <property type="match status" value="1"/>
</dbReference>
<dbReference type="NCBIfam" id="TIGR01484">
    <property type="entry name" value="HAD-SF-IIB"/>
    <property type="match status" value="1"/>
</dbReference>
<evidence type="ECO:0000313" key="1">
    <source>
        <dbReference type="EMBL" id="AMB99800.1"/>
    </source>
</evidence>
<dbReference type="Gene3D" id="3.40.50.1000">
    <property type="entry name" value="HAD superfamily/HAD-like"/>
    <property type="match status" value="1"/>
</dbReference>
<name>A0A0X8FM38_9LACT</name>
<dbReference type="Gene3D" id="3.30.1240.10">
    <property type="match status" value="1"/>
</dbReference>
<dbReference type="EMBL" id="CP014163">
    <property type="protein sequence ID" value="AMB99800.1"/>
    <property type="molecule type" value="Genomic_DNA"/>
</dbReference>
<dbReference type="SFLD" id="SFLDS00003">
    <property type="entry name" value="Haloacid_Dehalogenase"/>
    <property type="match status" value="1"/>
</dbReference>